<evidence type="ECO:0000256" key="2">
    <source>
        <dbReference type="ARBA" id="ARBA00023015"/>
    </source>
</evidence>
<dbReference type="InterPro" id="IPR036388">
    <property type="entry name" value="WH-like_DNA-bd_sf"/>
</dbReference>
<reference evidence="7 8" key="1">
    <citation type="submission" date="2016-10" db="EMBL/GenBank/DDBJ databases">
        <authorList>
            <person name="de Groot N.N."/>
        </authorList>
    </citation>
    <scope>NUCLEOTIDE SEQUENCE [LARGE SCALE GENOMIC DNA]</scope>
    <source>
        <strain evidence="7 8">DSM 28010</strain>
    </source>
</reference>
<feature type="domain" description="RNA polymerase sigma-70 region 2" evidence="5">
    <location>
        <begin position="25"/>
        <end position="93"/>
    </location>
</feature>
<dbReference type="STRING" id="490829.SAMN05421850_101926"/>
<dbReference type="Gene3D" id="1.10.1740.10">
    <property type="match status" value="1"/>
</dbReference>
<dbReference type="SUPFAM" id="SSF88946">
    <property type="entry name" value="Sigma2 domain of RNA polymerase sigma factors"/>
    <property type="match status" value="1"/>
</dbReference>
<evidence type="ECO:0000256" key="1">
    <source>
        <dbReference type="ARBA" id="ARBA00010641"/>
    </source>
</evidence>
<sequence>MADRNQIEALIARVALGDRSAFGALYDATSAKLFGVLLRVLNNRDAAEDALQEVFEKIWRNAARYQVNGLSPMTWLITIARNHAIDRLRRQRATEPLDTAPEQADAAPGPEAQVIAKSEMGRLSACFDELEADHADAVRRAYLGGETYAELAARFAVPLNTMRTRLRRSLMKLKECLTR</sequence>
<dbReference type="AlphaFoldDB" id="A0A1G8IHL3"/>
<evidence type="ECO:0000313" key="8">
    <source>
        <dbReference type="Proteomes" id="UP000199340"/>
    </source>
</evidence>
<keyword evidence="4" id="KW-0804">Transcription</keyword>
<dbReference type="EMBL" id="FNEB01000001">
    <property type="protein sequence ID" value="SDI18394.1"/>
    <property type="molecule type" value="Genomic_DNA"/>
</dbReference>
<dbReference type="InterPro" id="IPR014284">
    <property type="entry name" value="RNA_pol_sigma-70_dom"/>
</dbReference>
<dbReference type="InterPro" id="IPR013325">
    <property type="entry name" value="RNA_pol_sigma_r2"/>
</dbReference>
<name>A0A1G8IHL3_9RHOB</name>
<dbReference type="RefSeq" id="WP_090026847.1">
    <property type="nucleotide sequence ID" value="NZ_FNEB01000001.1"/>
</dbReference>
<evidence type="ECO:0000313" key="7">
    <source>
        <dbReference type="EMBL" id="SDI18394.1"/>
    </source>
</evidence>
<evidence type="ECO:0000256" key="4">
    <source>
        <dbReference type="ARBA" id="ARBA00023163"/>
    </source>
</evidence>
<keyword evidence="3" id="KW-0731">Sigma factor</keyword>
<dbReference type="GO" id="GO:0006352">
    <property type="term" value="P:DNA-templated transcription initiation"/>
    <property type="evidence" value="ECO:0007669"/>
    <property type="project" value="InterPro"/>
</dbReference>
<dbReference type="NCBIfam" id="TIGR02937">
    <property type="entry name" value="sigma70-ECF"/>
    <property type="match status" value="1"/>
</dbReference>
<dbReference type="InterPro" id="IPR013249">
    <property type="entry name" value="RNA_pol_sigma70_r4_t2"/>
</dbReference>
<keyword evidence="8" id="KW-1185">Reference proteome</keyword>
<dbReference type="GO" id="GO:0003677">
    <property type="term" value="F:DNA binding"/>
    <property type="evidence" value="ECO:0007669"/>
    <property type="project" value="InterPro"/>
</dbReference>
<dbReference type="InterPro" id="IPR039425">
    <property type="entry name" value="RNA_pol_sigma-70-like"/>
</dbReference>
<dbReference type="GO" id="GO:0016987">
    <property type="term" value="F:sigma factor activity"/>
    <property type="evidence" value="ECO:0007669"/>
    <property type="project" value="UniProtKB-KW"/>
</dbReference>
<keyword evidence="2" id="KW-0805">Transcription regulation</keyword>
<dbReference type="OrthoDB" id="9803470at2"/>
<accession>A0A1G8IHL3</accession>
<feature type="domain" description="RNA polymerase sigma factor 70 region 4 type 2" evidence="6">
    <location>
        <begin position="122"/>
        <end position="173"/>
    </location>
</feature>
<gene>
    <name evidence="7" type="ORF">SAMN05421850_101926</name>
</gene>
<evidence type="ECO:0000259" key="6">
    <source>
        <dbReference type="Pfam" id="PF08281"/>
    </source>
</evidence>
<organism evidence="7 8">
    <name type="scientific">Lutimaribacter saemankumensis</name>
    <dbReference type="NCBI Taxonomy" id="490829"/>
    <lineage>
        <taxon>Bacteria</taxon>
        <taxon>Pseudomonadati</taxon>
        <taxon>Pseudomonadota</taxon>
        <taxon>Alphaproteobacteria</taxon>
        <taxon>Rhodobacterales</taxon>
        <taxon>Roseobacteraceae</taxon>
        <taxon>Lutimaribacter</taxon>
    </lineage>
</organism>
<comment type="similarity">
    <text evidence="1">Belongs to the sigma-70 factor family. ECF subfamily.</text>
</comment>
<dbReference type="Proteomes" id="UP000199340">
    <property type="component" value="Unassembled WGS sequence"/>
</dbReference>
<dbReference type="Pfam" id="PF08281">
    <property type="entry name" value="Sigma70_r4_2"/>
    <property type="match status" value="1"/>
</dbReference>
<dbReference type="PANTHER" id="PTHR43133">
    <property type="entry name" value="RNA POLYMERASE ECF-TYPE SIGMA FACTO"/>
    <property type="match status" value="1"/>
</dbReference>
<evidence type="ECO:0000256" key="3">
    <source>
        <dbReference type="ARBA" id="ARBA00023082"/>
    </source>
</evidence>
<evidence type="ECO:0000259" key="5">
    <source>
        <dbReference type="Pfam" id="PF04542"/>
    </source>
</evidence>
<dbReference type="PANTHER" id="PTHR43133:SF62">
    <property type="entry name" value="RNA POLYMERASE SIGMA FACTOR SIGZ"/>
    <property type="match status" value="1"/>
</dbReference>
<dbReference type="Pfam" id="PF04542">
    <property type="entry name" value="Sigma70_r2"/>
    <property type="match status" value="1"/>
</dbReference>
<dbReference type="SUPFAM" id="SSF88659">
    <property type="entry name" value="Sigma3 and sigma4 domains of RNA polymerase sigma factors"/>
    <property type="match status" value="1"/>
</dbReference>
<proteinExistence type="inferred from homology"/>
<protein>
    <submittedName>
        <fullName evidence="7">RNA polymerase sigma-70 factor, ECF subfamily</fullName>
    </submittedName>
</protein>
<dbReference type="InterPro" id="IPR013324">
    <property type="entry name" value="RNA_pol_sigma_r3/r4-like"/>
</dbReference>
<dbReference type="Gene3D" id="1.10.10.10">
    <property type="entry name" value="Winged helix-like DNA-binding domain superfamily/Winged helix DNA-binding domain"/>
    <property type="match status" value="1"/>
</dbReference>
<dbReference type="InterPro" id="IPR007627">
    <property type="entry name" value="RNA_pol_sigma70_r2"/>
</dbReference>